<name>A0ABX2KLG5_9PROT</name>
<sequence length="268" mass="29840">MAHVPYDERWEKAKREFEALTGKHKPKESKGIFNAFGSHTGLSGSLKKCEKALTACDTANSTDVKEGKKVVAAFQAASKDFAKAKKGYLEVLQKEIYAEFDKRTEKDFKTNYEKALKFLVKELAALEATIESAVAMYTQKFNEAEKDLSLEQKMLKNWEKNINGALARAAAGVAKVKAKPTAETYNELFPTLARDITMQLVFARKIEGLLADPDFFKKKLDPWANQSNTAEPVKVPPDATPKLILDHMKEFSAACKGVVQLVNSRTNA</sequence>
<comment type="caution">
    <text evidence="2">The sequence shown here is derived from an EMBL/GenBank/DDBJ whole genome shotgun (WGS) entry which is preliminary data.</text>
</comment>
<keyword evidence="3" id="KW-1185">Reference proteome</keyword>
<dbReference type="RefSeq" id="WP_174472591.1">
    <property type="nucleotide sequence ID" value="NZ_JAGINN010000027.1"/>
</dbReference>
<proteinExistence type="predicted"/>
<accession>A0ABX2KLG5</accession>
<keyword evidence="1" id="KW-0175">Coiled coil</keyword>
<feature type="coiled-coil region" evidence="1">
    <location>
        <begin position="109"/>
        <end position="161"/>
    </location>
</feature>
<organism evidence="2 3">
    <name type="scientific">Azospirillum melinis</name>
    <dbReference type="NCBI Taxonomy" id="328839"/>
    <lineage>
        <taxon>Bacteria</taxon>
        <taxon>Pseudomonadati</taxon>
        <taxon>Pseudomonadota</taxon>
        <taxon>Alphaproteobacteria</taxon>
        <taxon>Rhodospirillales</taxon>
        <taxon>Azospirillaceae</taxon>
        <taxon>Azospirillum</taxon>
    </lineage>
</organism>
<evidence type="ECO:0000313" key="2">
    <source>
        <dbReference type="EMBL" id="NUB01525.1"/>
    </source>
</evidence>
<protein>
    <recommendedName>
        <fullName evidence="4">BAR domain-containing protein</fullName>
    </recommendedName>
</protein>
<evidence type="ECO:0000313" key="3">
    <source>
        <dbReference type="Proteomes" id="UP000605086"/>
    </source>
</evidence>
<reference evidence="2 3" key="1">
    <citation type="submission" date="2019-10" db="EMBL/GenBank/DDBJ databases">
        <title>Genome sequence of Azospirillum melinis.</title>
        <authorList>
            <person name="Ambrosini A."/>
            <person name="Sant'Anna F.H."/>
            <person name="Cassan F.D."/>
            <person name="Souza E.M."/>
            <person name="Passaglia L.M.P."/>
        </authorList>
    </citation>
    <scope>NUCLEOTIDE SEQUENCE [LARGE SCALE GENOMIC DNA]</scope>
    <source>
        <strain evidence="2 3">TMCY0552</strain>
    </source>
</reference>
<gene>
    <name evidence="2" type="ORF">GBZ48_19905</name>
</gene>
<dbReference type="Gene3D" id="1.10.1370.30">
    <property type="match status" value="1"/>
</dbReference>
<evidence type="ECO:0000256" key="1">
    <source>
        <dbReference type="SAM" id="Coils"/>
    </source>
</evidence>
<dbReference type="Proteomes" id="UP000605086">
    <property type="component" value="Unassembled WGS sequence"/>
</dbReference>
<evidence type="ECO:0008006" key="4">
    <source>
        <dbReference type="Google" id="ProtNLM"/>
    </source>
</evidence>
<dbReference type="EMBL" id="WHOS01000027">
    <property type="protein sequence ID" value="NUB01525.1"/>
    <property type="molecule type" value="Genomic_DNA"/>
</dbReference>